<dbReference type="GO" id="GO:0005886">
    <property type="term" value="C:plasma membrane"/>
    <property type="evidence" value="ECO:0007669"/>
    <property type="project" value="UniProtKB-ARBA"/>
</dbReference>
<evidence type="ECO:0000256" key="2">
    <source>
        <dbReference type="ARBA" id="ARBA00022536"/>
    </source>
</evidence>
<dbReference type="InterPro" id="IPR001774">
    <property type="entry name" value="DSL"/>
</dbReference>
<evidence type="ECO:0000256" key="4">
    <source>
        <dbReference type="ARBA" id="ARBA00022737"/>
    </source>
</evidence>
<dbReference type="OMA" id="IRYINHA"/>
<dbReference type="GO" id="GO:0045197">
    <property type="term" value="P:establishment or maintenance of epithelial cell apical/basal polarity"/>
    <property type="evidence" value="ECO:0007669"/>
    <property type="project" value="TreeGrafter"/>
</dbReference>
<dbReference type="SMART" id="SM00051">
    <property type="entry name" value="DSL"/>
    <property type="match status" value="1"/>
</dbReference>
<reference evidence="13 15" key="2">
    <citation type="journal article" date="2013" name="Nature">
        <title>Insights into bilaterian evolution from three spiralian genomes.</title>
        <authorList>
            <person name="Simakov O."/>
            <person name="Marletaz F."/>
            <person name="Cho S.J."/>
            <person name="Edsinger-Gonzales E."/>
            <person name="Havlak P."/>
            <person name="Hellsten U."/>
            <person name="Kuo D.H."/>
            <person name="Larsson T."/>
            <person name="Lv J."/>
            <person name="Arendt D."/>
            <person name="Savage R."/>
            <person name="Osoegawa K."/>
            <person name="de Jong P."/>
            <person name="Grimwood J."/>
            <person name="Chapman J.A."/>
            <person name="Shapiro H."/>
            <person name="Aerts A."/>
            <person name="Otillar R.P."/>
            <person name="Terry A.Y."/>
            <person name="Boore J.L."/>
            <person name="Grigoriev I.V."/>
            <person name="Lindberg D.R."/>
            <person name="Seaver E.C."/>
            <person name="Weisblat D.A."/>
            <person name="Putnam N.H."/>
            <person name="Rokhsar D.S."/>
        </authorList>
    </citation>
    <scope>NUCLEOTIDE SEQUENCE</scope>
    <source>
        <strain evidence="13 15">I ESC-2004</strain>
    </source>
</reference>
<organism evidence="13">
    <name type="scientific">Capitella teleta</name>
    <name type="common">Polychaete worm</name>
    <dbReference type="NCBI Taxonomy" id="283909"/>
    <lineage>
        <taxon>Eukaryota</taxon>
        <taxon>Metazoa</taxon>
        <taxon>Spiralia</taxon>
        <taxon>Lophotrochozoa</taxon>
        <taxon>Annelida</taxon>
        <taxon>Polychaeta</taxon>
        <taxon>Sedentaria</taxon>
        <taxon>Scolecida</taxon>
        <taxon>Capitellidae</taxon>
        <taxon>Capitella</taxon>
    </lineage>
</organism>
<dbReference type="PROSITE" id="PS50026">
    <property type="entry name" value="EGF_3"/>
    <property type="match status" value="5"/>
</dbReference>
<dbReference type="SUPFAM" id="SSF57196">
    <property type="entry name" value="EGF/Laminin"/>
    <property type="match status" value="5"/>
</dbReference>
<dbReference type="PROSITE" id="PS00022">
    <property type="entry name" value="EGF_1"/>
    <property type="match status" value="5"/>
</dbReference>
<dbReference type="HOGENOM" id="CLU_376941_0_0_1"/>
<evidence type="ECO:0000256" key="11">
    <source>
        <dbReference type="SAM" id="SignalP"/>
    </source>
</evidence>
<feature type="domain" description="EGF-like" evidence="12">
    <location>
        <begin position="259"/>
        <end position="297"/>
    </location>
</feature>
<evidence type="ECO:0000313" key="15">
    <source>
        <dbReference type="Proteomes" id="UP000014760"/>
    </source>
</evidence>
<dbReference type="InterPro" id="IPR001881">
    <property type="entry name" value="EGF-like_Ca-bd_dom"/>
</dbReference>
<keyword evidence="1" id="KW-0217">Developmental protein</keyword>
<evidence type="ECO:0000256" key="5">
    <source>
        <dbReference type="ARBA" id="ARBA00022782"/>
    </source>
</evidence>
<evidence type="ECO:0000256" key="6">
    <source>
        <dbReference type="ARBA" id="ARBA00022843"/>
    </source>
</evidence>
<dbReference type="InterPro" id="IPR000742">
    <property type="entry name" value="EGF"/>
</dbReference>
<reference evidence="15" key="1">
    <citation type="submission" date="2012-12" db="EMBL/GenBank/DDBJ databases">
        <authorList>
            <person name="Hellsten U."/>
            <person name="Grimwood J."/>
            <person name="Chapman J.A."/>
            <person name="Shapiro H."/>
            <person name="Aerts A."/>
            <person name="Otillar R.P."/>
            <person name="Terry A.Y."/>
            <person name="Boore J.L."/>
            <person name="Simakov O."/>
            <person name="Marletaz F."/>
            <person name="Cho S.-J."/>
            <person name="Edsinger-Gonzales E."/>
            <person name="Havlak P."/>
            <person name="Kuo D.-H."/>
            <person name="Larsson T."/>
            <person name="Lv J."/>
            <person name="Arendt D."/>
            <person name="Savage R."/>
            <person name="Osoegawa K."/>
            <person name="de Jong P."/>
            <person name="Lindberg D.R."/>
            <person name="Seaver E.C."/>
            <person name="Weisblat D.A."/>
            <person name="Putnam N.H."/>
            <person name="Grigoriev I.V."/>
            <person name="Rokhsar D.S."/>
        </authorList>
    </citation>
    <scope>NUCLEOTIDE SEQUENCE</scope>
    <source>
        <strain evidence="15">I ESC-2004</strain>
    </source>
</reference>
<feature type="disulfide bond" evidence="9">
    <location>
        <begin position="362"/>
        <end position="371"/>
    </location>
</feature>
<dbReference type="SMART" id="SM00179">
    <property type="entry name" value="EGF_CA"/>
    <property type="match status" value="5"/>
</dbReference>
<evidence type="ECO:0000256" key="7">
    <source>
        <dbReference type="ARBA" id="ARBA00023157"/>
    </source>
</evidence>
<evidence type="ECO:0000313" key="14">
    <source>
        <dbReference type="EnsemblMetazoa" id="CapteP220327"/>
    </source>
</evidence>
<evidence type="ECO:0000256" key="10">
    <source>
        <dbReference type="SAM" id="Phobius"/>
    </source>
</evidence>
<keyword evidence="10" id="KW-1133">Transmembrane helix</keyword>
<dbReference type="InterPro" id="IPR000152">
    <property type="entry name" value="EGF-type_Asp/Asn_hydroxyl_site"/>
</dbReference>
<evidence type="ECO:0000256" key="3">
    <source>
        <dbReference type="ARBA" id="ARBA00022729"/>
    </source>
</evidence>
<dbReference type="Gene3D" id="2.10.25.10">
    <property type="entry name" value="Laminin"/>
    <property type="match status" value="5"/>
</dbReference>
<dbReference type="GO" id="GO:0007157">
    <property type="term" value="P:heterophilic cell-cell adhesion via plasma membrane cell adhesion molecules"/>
    <property type="evidence" value="ECO:0007669"/>
    <property type="project" value="TreeGrafter"/>
</dbReference>
<feature type="domain" description="EGF-like" evidence="12">
    <location>
        <begin position="373"/>
        <end position="410"/>
    </location>
</feature>
<dbReference type="Gene3D" id="2.60.40.3510">
    <property type="match status" value="1"/>
</dbReference>
<feature type="domain" description="EGF-like" evidence="12">
    <location>
        <begin position="337"/>
        <end position="372"/>
    </location>
</feature>
<dbReference type="InterPro" id="IPR051022">
    <property type="entry name" value="Notch_Cell-Fate_Det"/>
</dbReference>
<feature type="disulfide bond" evidence="9">
    <location>
        <begin position="400"/>
        <end position="409"/>
    </location>
</feature>
<feature type="disulfide bond" evidence="9">
    <location>
        <begin position="326"/>
        <end position="335"/>
    </location>
</feature>
<keyword evidence="7 9" id="KW-1015">Disulfide bond</keyword>
<keyword evidence="8" id="KW-0325">Glycoprotein</keyword>
<dbReference type="InterPro" id="IPR018097">
    <property type="entry name" value="EGF_Ca-bd_CS"/>
</dbReference>
<dbReference type="Proteomes" id="UP000014760">
    <property type="component" value="Unassembled WGS sequence"/>
</dbReference>
<dbReference type="SMART" id="SM00181">
    <property type="entry name" value="EGF"/>
    <property type="match status" value="5"/>
</dbReference>
<dbReference type="OrthoDB" id="6250255at2759"/>
<dbReference type="PROSITE" id="PS00010">
    <property type="entry name" value="ASX_HYDROXYL"/>
    <property type="match status" value="1"/>
</dbReference>
<dbReference type="Pfam" id="PF01414">
    <property type="entry name" value="DSL"/>
    <property type="match status" value="1"/>
</dbReference>
<dbReference type="EMBL" id="AMQN01019259">
    <property type="status" value="NOT_ANNOTATED_CDS"/>
    <property type="molecule type" value="Genomic_DNA"/>
</dbReference>
<dbReference type="GO" id="GO:0005509">
    <property type="term" value="F:calcium ion binding"/>
    <property type="evidence" value="ECO:0007669"/>
    <property type="project" value="InterPro"/>
</dbReference>
<evidence type="ECO:0000256" key="8">
    <source>
        <dbReference type="ARBA" id="ARBA00023180"/>
    </source>
</evidence>
<dbReference type="FunFam" id="2.10.25.10:FF:000004">
    <property type="entry name" value="Neurogenic locus notch 1"/>
    <property type="match status" value="1"/>
</dbReference>
<keyword evidence="4" id="KW-0677">Repeat</keyword>
<dbReference type="AlphaFoldDB" id="R7V9L7"/>
<keyword evidence="3 11" id="KW-0732">Signal</keyword>
<keyword evidence="15" id="KW-1185">Reference proteome</keyword>
<dbReference type="CDD" id="cd00054">
    <property type="entry name" value="EGF_CA"/>
    <property type="match status" value="4"/>
</dbReference>
<comment type="caution">
    <text evidence="9">Lacks conserved residue(s) required for the propagation of feature annotation.</text>
</comment>
<accession>R7V9L7</accession>
<protein>
    <recommendedName>
        <fullName evidence="12">EGF-like domain-containing protein</fullName>
    </recommendedName>
</protein>
<dbReference type="Pfam" id="PF00008">
    <property type="entry name" value="EGF"/>
    <property type="match status" value="4"/>
</dbReference>
<evidence type="ECO:0000256" key="1">
    <source>
        <dbReference type="ARBA" id="ARBA00022473"/>
    </source>
</evidence>
<evidence type="ECO:0000256" key="9">
    <source>
        <dbReference type="PROSITE-ProRule" id="PRU00076"/>
    </source>
</evidence>
<keyword evidence="10" id="KW-0812">Transmembrane</keyword>
<feature type="disulfide bond" evidence="9">
    <location>
        <begin position="247"/>
        <end position="256"/>
    </location>
</feature>
<proteinExistence type="predicted"/>
<keyword evidence="5" id="KW-0221">Differentiation</keyword>
<dbReference type="PANTHER" id="PTHR24049">
    <property type="entry name" value="CRUMBS FAMILY MEMBER"/>
    <property type="match status" value="1"/>
</dbReference>
<keyword evidence="10" id="KW-0472">Membrane</keyword>
<feature type="domain" description="EGF-like" evidence="12">
    <location>
        <begin position="299"/>
        <end position="336"/>
    </location>
</feature>
<dbReference type="Pfam" id="PF12661">
    <property type="entry name" value="hEGF"/>
    <property type="match status" value="1"/>
</dbReference>
<dbReference type="PANTHER" id="PTHR24049:SF22">
    <property type="entry name" value="DROSOPHILA CRUMBS HOMOLOG"/>
    <property type="match status" value="1"/>
</dbReference>
<dbReference type="FunFam" id="2.10.25.10:FF:000066">
    <property type="entry name" value="FAT atypical cadherin 4"/>
    <property type="match status" value="1"/>
</dbReference>
<feature type="signal peptide" evidence="11">
    <location>
        <begin position="1"/>
        <end position="21"/>
    </location>
</feature>
<dbReference type="STRING" id="283909.R7V9L7"/>
<reference evidence="14" key="3">
    <citation type="submission" date="2015-06" db="UniProtKB">
        <authorList>
            <consortium name="EnsemblMetazoa"/>
        </authorList>
    </citation>
    <scope>IDENTIFICATION</scope>
</reference>
<dbReference type="GO" id="GO:0032991">
    <property type="term" value="C:protein-containing complex"/>
    <property type="evidence" value="ECO:0007669"/>
    <property type="project" value="TreeGrafter"/>
</dbReference>
<feature type="domain" description="EGF-like" evidence="12">
    <location>
        <begin position="221"/>
        <end position="257"/>
    </location>
</feature>
<dbReference type="PROSITE" id="PS01186">
    <property type="entry name" value="EGF_2"/>
    <property type="match status" value="2"/>
</dbReference>
<dbReference type="EnsemblMetazoa" id="CapteT220327">
    <property type="protein sequence ID" value="CapteP220327"/>
    <property type="gene ID" value="CapteG220327"/>
</dbReference>
<keyword evidence="6" id="KW-0832">Ubl conjugation</keyword>
<evidence type="ECO:0000313" key="13">
    <source>
        <dbReference type="EMBL" id="ELU13051.1"/>
    </source>
</evidence>
<sequence>MVMSKELTIVVFVAVLCQVTGSGQMSVRLVLYDNPGGKGDNGHCCDGRAFFCPSGGGCDHYFIMCVDEANSPNHLTGSCDYHGITTGTTNNKAYIEFGSDIGGVRNPFQFSFNEWPVAGVKLKANVYDHDNNNDDFVDYVQTIYANPPHRSQAVAQADIINLIDRTTLAVKVWCDANFYGARCATRCVPADDDLRGHYTCNVYDGSKICGPGWGAEDCRTNIDECESNPCQNQATCADEINSYSCSCVNGTSGLNCEVIDDVCFSQPCLNGGKCMANSTGPGYLCSCQNKYTGEHCESELSPCDYSPCFNNGVCLDLTNGSHACECQPGWHGQHCNETGSPDNICLNGGSCVMLYDTCLCICPDGFSGSVCQNTSVCASQPCLNNATCEETDPGEFQCVCADNYHGALCETDSVEMTTVLSNGDVTSKYTRGRDVTSTQGDSTSAGELKPTLYPVPEWSAVMLKGNLNQSDSILVKDNLKEVFVNSMNETDITISTNVVACSNGESIFTIYYFKVLAQEKEIRPEEIRVILKTMDAESYENLFPLPVYWGDDPDDKPCETPMLRPLVHRGVSGLDVWVIVACAVGGLCLVIIVISVVMGRKRRYKYGVKQKSRATNSTDAQREVPLRTSNISTELPPPLPLPGPPVEGYLYNNAIYESVDYQQMADLDNQPIISETCAPEPTYDVPPRQDNVYVDAPDPRASTEYDIPPRNSHYTMVRGDTAVKQVEGLYDIPKLV</sequence>
<feature type="chain" id="PRO_5008788828" description="EGF-like domain-containing protein" evidence="11">
    <location>
        <begin position="22"/>
        <end position="736"/>
    </location>
</feature>
<dbReference type="GO" id="GO:0007154">
    <property type="term" value="P:cell communication"/>
    <property type="evidence" value="ECO:0007669"/>
    <property type="project" value="InterPro"/>
</dbReference>
<dbReference type="EMBL" id="KB295516">
    <property type="protein sequence ID" value="ELU13051.1"/>
    <property type="molecule type" value="Genomic_DNA"/>
</dbReference>
<dbReference type="Gene3D" id="2.10.25.140">
    <property type="match status" value="1"/>
</dbReference>
<dbReference type="GO" id="GO:0030154">
    <property type="term" value="P:cell differentiation"/>
    <property type="evidence" value="ECO:0007669"/>
    <property type="project" value="UniProtKB-KW"/>
</dbReference>
<name>R7V9L7_CAPTE</name>
<keyword evidence="2 9" id="KW-0245">EGF-like domain</keyword>
<feature type="transmembrane region" description="Helical" evidence="10">
    <location>
        <begin position="576"/>
        <end position="599"/>
    </location>
</feature>
<feature type="disulfide bond" evidence="9">
    <location>
        <begin position="268"/>
        <end position="285"/>
    </location>
</feature>
<dbReference type="InterPro" id="IPR013032">
    <property type="entry name" value="EGF-like_CS"/>
</dbReference>
<gene>
    <name evidence="13" type="ORF">CAPTEDRAFT_220327</name>
</gene>
<dbReference type="PROSITE" id="PS01187">
    <property type="entry name" value="EGF_CA"/>
    <property type="match status" value="1"/>
</dbReference>
<feature type="disulfide bond" evidence="9">
    <location>
        <begin position="287"/>
        <end position="296"/>
    </location>
</feature>
<evidence type="ECO:0000259" key="12">
    <source>
        <dbReference type="PROSITE" id="PS50026"/>
    </source>
</evidence>